<organism evidence="3 4">
    <name type="scientific">Candidatus Methanoperedens nitratireducens</name>
    <dbReference type="NCBI Taxonomy" id="1392998"/>
    <lineage>
        <taxon>Archaea</taxon>
        <taxon>Methanobacteriati</taxon>
        <taxon>Methanobacteriota</taxon>
        <taxon>Stenosarchaea group</taxon>
        <taxon>Methanomicrobia</taxon>
        <taxon>Methanosarcinales</taxon>
        <taxon>ANME-2 cluster</taxon>
        <taxon>Candidatus Methanoperedentaceae</taxon>
        <taxon>Candidatus Methanoperedens</taxon>
    </lineage>
</organism>
<keyword evidence="1" id="KW-0233">DNA recombination</keyword>
<dbReference type="PROSITE" id="PS51898">
    <property type="entry name" value="TYR_RECOMBINASE"/>
    <property type="match status" value="1"/>
</dbReference>
<dbReference type="SUPFAM" id="SSF56349">
    <property type="entry name" value="DNA breaking-rejoining enzymes"/>
    <property type="match status" value="1"/>
</dbReference>
<name>A0A0P7Z9M8_9EURY</name>
<protein>
    <submittedName>
        <fullName evidence="3">Putative tyrosine recombinase XerC-like protein</fullName>
    </submittedName>
</protein>
<dbReference type="AlphaFoldDB" id="A0A0P7Z9M8"/>
<evidence type="ECO:0000256" key="1">
    <source>
        <dbReference type="ARBA" id="ARBA00023172"/>
    </source>
</evidence>
<evidence type="ECO:0000313" key="4">
    <source>
        <dbReference type="Proteomes" id="UP000050360"/>
    </source>
</evidence>
<gene>
    <name evidence="3" type="ORF">MPEBLZ_04505</name>
</gene>
<dbReference type="GO" id="GO:0006310">
    <property type="term" value="P:DNA recombination"/>
    <property type="evidence" value="ECO:0007669"/>
    <property type="project" value="UniProtKB-KW"/>
</dbReference>
<proteinExistence type="predicted"/>
<reference evidence="3 4" key="1">
    <citation type="submission" date="2015-09" db="EMBL/GenBank/DDBJ databases">
        <title>A metagenomics-based metabolic model of nitrate-dependent anaerobic oxidation of methane by Methanoperedens-like archaea.</title>
        <authorList>
            <person name="Arshad A."/>
            <person name="Speth D.R."/>
            <person name="De Graaf R.M."/>
            <person name="Op Den Camp H.J."/>
            <person name="Jetten M.S."/>
            <person name="Welte C.U."/>
        </authorList>
    </citation>
    <scope>NUCLEOTIDE SEQUENCE [LARGE SCALE GENOMIC DNA]</scope>
</reference>
<dbReference type="Gene3D" id="1.10.443.10">
    <property type="entry name" value="Intergrase catalytic core"/>
    <property type="match status" value="1"/>
</dbReference>
<dbReference type="InterPro" id="IPR013762">
    <property type="entry name" value="Integrase-like_cat_sf"/>
</dbReference>
<dbReference type="GO" id="GO:0003677">
    <property type="term" value="F:DNA binding"/>
    <property type="evidence" value="ECO:0007669"/>
    <property type="project" value="InterPro"/>
</dbReference>
<dbReference type="CDD" id="cd00397">
    <property type="entry name" value="DNA_BRE_C"/>
    <property type="match status" value="1"/>
</dbReference>
<accession>A0A0P7Z9M8</accession>
<comment type="caution">
    <text evidence="3">The sequence shown here is derived from an EMBL/GenBank/DDBJ whole genome shotgun (WGS) entry which is preliminary data.</text>
</comment>
<dbReference type="Proteomes" id="UP000050360">
    <property type="component" value="Unassembled WGS sequence"/>
</dbReference>
<dbReference type="InterPro" id="IPR011010">
    <property type="entry name" value="DNA_brk_join_enz"/>
</dbReference>
<dbReference type="Pfam" id="PF00589">
    <property type="entry name" value="Phage_integrase"/>
    <property type="match status" value="1"/>
</dbReference>
<feature type="domain" description="Tyr recombinase" evidence="2">
    <location>
        <begin position="1"/>
        <end position="126"/>
    </location>
</feature>
<evidence type="ECO:0000259" key="2">
    <source>
        <dbReference type="PROSITE" id="PS51898"/>
    </source>
</evidence>
<dbReference type="GO" id="GO:0015074">
    <property type="term" value="P:DNA integration"/>
    <property type="evidence" value="ECO:0007669"/>
    <property type="project" value="InterPro"/>
</dbReference>
<dbReference type="InterPro" id="IPR002104">
    <property type="entry name" value="Integrase_catalytic"/>
</dbReference>
<dbReference type="EMBL" id="LKCM01000482">
    <property type="protein sequence ID" value="KPQ40953.1"/>
    <property type="molecule type" value="Genomic_DNA"/>
</dbReference>
<sequence length="126" mass="14977">MKVLNEMFLNFYKGQNYDLTLRNYFIIRCAYTTGWRASEARNCLVENINWETGEIKIIRKGGKDGYVYLDLETASRMKQWYFSKYPNGKYLFYSSEGKKIGYTGYNRVFLKYFGLPSHRMRASFAT</sequence>
<evidence type="ECO:0000313" key="3">
    <source>
        <dbReference type="EMBL" id="KPQ40953.1"/>
    </source>
</evidence>